<feature type="region of interest" description="Disordered" evidence="1">
    <location>
        <begin position="2054"/>
        <end position="2084"/>
    </location>
</feature>
<feature type="compositionally biased region" description="Low complexity" evidence="1">
    <location>
        <begin position="1923"/>
        <end position="1932"/>
    </location>
</feature>
<feature type="transmembrane region" description="Helical" evidence="2">
    <location>
        <begin position="50"/>
        <end position="70"/>
    </location>
</feature>
<feature type="compositionally biased region" description="Low complexity" evidence="1">
    <location>
        <begin position="1272"/>
        <end position="1287"/>
    </location>
</feature>
<name>A0A814MN34_9BILA</name>
<keyword evidence="2" id="KW-0812">Transmembrane</keyword>
<feature type="region of interest" description="Disordered" evidence="1">
    <location>
        <begin position="4180"/>
        <end position="4209"/>
    </location>
</feature>
<proteinExistence type="predicted"/>
<feature type="region of interest" description="Disordered" evidence="1">
    <location>
        <begin position="1267"/>
        <end position="1344"/>
    </location>
</feature>
<comment type="caution">
    <text evidence="4">The sequence shown here is derived from an EMBL/GenBank/DDBJ whole genome shotgun (WGS) entry which is preliminary data.</text>
</comment>
<feature type="region of interest" description="Disordered" evidence="1">
    <location>
        <begin position="2768"/>
        <end position="2792"/>
    </location>
</feature>
<dbReference type="InterPro" id="IPR047104">
    <property type="entry name" value="BLTP1_N"/>
</dbReference>
<organism evidence="4 5">
    <name type="scientific">Adineta steineri</name>
    <dbReference type="NCBI Taxonomy" id="433720"/>
    <lineage>
        <taxon>Eukaryota</taxon>
        <taxon>Metazoa</taxon>
        <taxon>Spiralia</taxon>
        <taxon>Gnathifera</taxon>
        <taxon>Rotifera</taxon>
        <taxon>Eurotatoria</taxon>
        <taxon>Bdelloidea</taxon>
        <taxon>Adinetida</taxon>
        <taxon>Adinetidae</taxon>
        <taxon>Adineta</taxon>
    </lineage>
</organism>
<dbReference type="Pfam" id="PF25040">
    <property type="entry name" value="BLTP1_C"/>
    <property type="match status" value="5"/>
</dbReference>
<feature type="compositionally biased region" description="Polar residues" evidence="1">
    <location>
        <begin position="1320"/>
        <end position="1334"/>
    </location>
</feature>
<feature type="compositionally biased region" description="Polar residues" evidence="1">
    <location>
        <begin position="1677"/>
        <end position="1690"/>
    </location>
</feature>
<feature type="compositionally biased region" description="Polar residues" evidence="1">
    <location>
        <begin position="3242"/>
        <end position="3260"/>
    </location>
</feature>
<dbReference type="EMBL" id="CAJNON010000186">
    <property type="protein sequence ID" value="CAF1081641.1"/>
    <property type="molecule type" value="Genomic_DNA"/>
</dbReference>
<evidence type="ECO:0000256" key="2">
    <source>
        <dbReference type="SAM" id="Phobius"/>
    </source>
</evidence>
<feature type="compositionally biased region" description="Acidic residues" evidence="1">
    <location>
        <begin position="2773"/>
        <end position="2787"/>
    </location>
</feature>
<protein>
    <recommendedName>
        <fullName evidence="3">Bridge-like lipid transfer protein family member 1 C-terminal domain-containing protein</fullName>
    </recommendedName>
</protein>
<dbReference type="Proteomes" id="UP000663891">
    <property type="component" value="Unassembled WGS sequence"/>
</dbReference>
<feature type="region of interest" description="Disordered" evidence="1">
    <location>
        <begin position="1677"/>
        <end position="1723"/>
    </location>
</feature>
<gene>
    <name evidence="4" type="ORF">VCS650_LOCUS19048</name>
</gene>
<evidence type="ECO:0000259" key="3">
    <source>
        <dbReference type="SMART" id="SM01220"/>
    </source>
</evidence>
<feature type="region of interest" description="Disordered" evidence="1">
    <location>
        <begin position="2020"/>
        <end position="2040"/>
    </location>
</feature>
<dbReference type="SMART" id="SM01220">
    <property type="entry name" value="FSA_C"/>
    <property type="match status" value="1"/>
</dbReference>
<sequence>MQSLQRTISPMNSTNFTDPNFLSTSSTTPSTLDVISNEIIDYFDTHREKIPLLITVYLLTIIWILYLILYNSRTQGIIFSYILRRFYFKDASQIKFDSFSISFISGSIMFRNLHYTTGNYVVFVKDGCLVFRYWSKAKANAKAVIRLKIQLYHLDIQFFSPIRSNTVSETTSSNDDLHRGSVAGISTKTEDIQSVNAMKNNEEGAFINRLRSLFPAIEIKVEHGRIFIGHDTIPYGLSIRFNTMNSTFTSQSPSRNLPDIDLMTLIYSLTYRNLRIQFCSNKNYKGSWIEDPPEITIAKSTNDQKVFQVFECSQGELEYEQDVPGKISESLENDQVTSGVFWEIRVKCNKGAKISYGPWADRQRELLWQYFLPTLYEESPITTEPSIGQTRIFKSVRFKLALNCPTILDVYFMNKMKLQKLHVDCPSKGSYFDAILPFSTNPDGFDTSLSINMLETIAQTNLAFTPLLKAENIHINVHIHYPRLWNSLQDWFVDIDAKNPQVYFVFEQKNFFQALINDFGSSIPPDIYSFTPFIYNITLRGEQVEILIPCNQGNWIDCSDGNDGKLIENNYVSLCARSLELKYPLSFVEFCPISTSADLNIQVTDVLARLVIPEINRMYYIVDGLDQHKRFYTPDGVKSQLSLSDTFEKRPGCFECAEVNHINVLVQILLHPSPPVDMNRTDLLYVQQIKSMGNRQTFHPNKLKYDVFNLEIDLGPVNLLLHGLFLKKLWWIKENLFGWDQMFHDIHEPDLIRDKKIIVHDDPLIGMIDENQAFDPRYFRPLMVTLRVALHNITFHLLHHTDIEPSPIGFCERLCVEMTTDLNETRLQVLFLPVNVYVEDTIVRNKSDQHLSTGSLQLSGLIIRGHAMLSHEGLPPERETLEYAWQMEIVLGKVSARLTTIQMEKVLGFVKNFYLQIMEDEYTLIRSPVMDKTKWIEKFKYDVLRFSLDSIDVSLVEIGNAVHAQVAPIRLCMCNMHTHSCNESLTLKVGAIQVRQLLRLYPGSWLEAGSIQIPELRINAKFDCHPPTPISINEQLEFLRRHDQHSQRLHFLYNTKSQQLPTTTTTSNIKRPSSVGLPSNTNIHSCACLGGSPHYYTLVQGEQFFKSSFRLSEQSSFGLSLFEPDVHVIHSHPIFNHKYNWNTYEHTFLSNEQLNDEEIFYPFDFCTQQKQENLNTHENYSHQSVPANLYSLSRSNSVKNIRHKSIAEPKFHKRSSSSIPFDNNDIIGSSSSGTINDMYLTPDEVLSSNHSSKKSLDNIMEMSSLTVTQRASSANSSPSTSHSNLISKTLDEKDNLSTRSSHTSSTDSLTALEEILKRQQIGSTTSTSSPQKDISSPVEHKSVLQPSLPSSSWISLRSQMKMPIPKSTLLCTTYIRYLSHYRSSTWSNKSSFPPTIQQDQMNHHPLLDFNCVSQGFSCSFLSDSLQSTQSRHQQSQSTSSRQRASIVPSLSSFYTSNIISTEKEVCLRFIGSLNILLTPLMLECLTTYIDKWNTYDIHPMSILDGLHLLGQTKSNSPSTSIDLSATKISLQLPKINICLLQAGLAEDNVQLTELRTPVDIVTMSLFALSCKQIQMETILSNRDQSTAGVFKIQSLTGQFRRFENDFSSIDNVNIHAIQSQRCRLQFHIPNDIQTHLPISNNRRNLGFVMNEFGIQRLCFKLINNAAKQQQERQLIAPTMTQIDETQTTKASTKHKSKRKQSTEPSPTSPTSSPPLLSTTTTLSVVPQSSSPLSSSVFDGSIDHVWISFPEPPHHTHSVSNSSKRLRTSVANSMQQIPTPKKLFSYTRYDWNFLSTLSPTVLGWFCVVNRIQKPIESFVHKREKRIDAVLAYFLIETPSSLTLPQSKLYELFTPKTKYLLSHPVCQLVTEIRKAFNHNKQININLQPHILPETELLKQGIREACRDWAQIFKQQPHLHLHISQPPASATSTSPIESMLPTNSNEHEQVTDNTRARASTIVGRVQRLIGHESVGSHASRPTAVSKQPQNDINNTISANSAVRRRMTVQNTRSNASNKDTIIEGKQEPSSAGVQRRRTSSFISETLRRLEPTANINNTTGYKRINTGTDASDIEDNKNGIRSNKRHNTNSLNETTYYIDAGPELVGPVEQLFKILLEYAGVELSVASSIEPLFEKLGQTVLASAQIKRFDVKILPNELINNTQPLILNSPVESSVLCVTNLNIQSVFRQSLEYDQLHSANVQAGIRVQRVKQEVNLSLLRIVYQFYTVVGNAVEYTGINEIIKTDSTIQLQQQHQQQEDFSPTRSRASTVVDYSEHGIENIALKPLHTNILHSNTDDLLDVERQCWKKLRELVTMYGTQPEIKQITTTRKQPVNDSNLPSSTTNPKVVQTQARNGITNATTETLLLSAFGWLIIDEIYYSASLGGLKVDGCMGKVQGSISLSQRLRAIQSNTNNQNPKKYDGSLIVQIGSTSLSLKETLSTSSDNLQNNTTPNLNPTLSSTSSTREISVLDIIVGKSRALTSLQTRGINLTLSGVTNIGTIAMDVPLRPQEVHDLVNRAGRLITSYVQEFLPDDTEQSTTIPLTTDDEFQQMDTSLNNTIEDSNIPTLSEQIPRKKHSKSHRTLTLTSNLTNEHLQTQQSSLSISKRPIFEVHITAHCQGMTFSTTLLSTLKAQYKIGVVEGVANLGSTTSRFTAIIHEHALHFLNNNNTNDFNQLPTVSSDNHVRIDFPQIRCYGNYTIEQDKTDKPKGHLNLRTKIDLLKLTITADFLAQLVFVSKVIIHEINEILAKVSGIDQFHFGPVKSMIKDKTLQSISDNEDGSDDEDEDDEQEKSSTTPFTYKIDISIKGFEVIGQTPSNTVVKFENADRNLPMFIKLTNYDEQNSLLFYNKPLITALLYIKLSLGQLLQTGGFQDAAYFKTKLSLKNSFQPDDVAKEAYFIRLTKPSFYWQPGAIDKGILFWLNYKNTYEHWNEQRGAFTTPTSHSIHKRPLVNVQPAQATTTTTDLNLMFQLDIIDLGIAIPLQQLDQPTKLATADAQVLSPRQSVSVVDEVGDFLVFTLDQTTISACSCGAIISSGSFEGFCFRFAENFQQTNSNWKPKSSSTSNVILNACCVPSGRYLMHSRAKNLPNSSSPKWFLNVQWDMKGIDINIDSIIGKRFSQLIRTITSTHLIEPIDQLNNENDLPINSNLLNTNSGSTININENNDPSEVEERRKRLNYEYSILGQRIATLQKSGASDEDLKPEEARYQWLEKELVNTYKSDLQQKIKPSNKSALNRDRNRSMLSTYSGQNYRRPSSQDTTPGSRHAHSEMSTPQSPIREESTENETLRTPNLTIRTTSHEGDDRQSNTSSTTNNNPNEITSTSAVDLELNVQILIANGSCNLYTRRDLISQSPLKPNVNKQQQQQQTQATVGLIQIINKIEYQVLPFSLPSVDVDAHYTSKHNNTTNSSLNKRGNFYCCARVQSPITQIVIHPILLDFIEQTLEYVKLPHEQHGQTNIRDENIQNSNKDDDDHLNNMFLMEDQTSTASFPIDVVVSLYIQPCVLLFTCLPTHPMECELRLPAVDIVFSSKRADQTSTASFPIDVVVSLYIQPCVLLFTCLPTHPMECELRLPAVDIVFSSKRAVPDSTTSNENPSEQILENSLAGLSFSLYMKDFKFNVYHPFSGESKVHYYEDMRSGQLQTRNALAVSVQSVSLNISRTRYIIIDQDNELLNNIQLSVIIQISKAQFEYDIRRFTEILTFPKIWYNRSLARRLFLGDENLPTRIPPTTRTTQPTAPPTQIPSRTNEVLRKKAHVILAIQLKELHISMRMSNVMGKIEWNTKDVSSTGSLTLTSEGKRTFFLSLGLQSSLLQAEQGIVGGIIRLKNLRTTGLILHELRDRSTFVDASHAIDILTDAIELRLDYMGSPTLMGRISHILLRLKDDRPSSTAYNDSITPFKSVLLNLGWSQLHLMITRSTTPDMIKMATKLTEFFNNHISSSKSILASIQYDFRDRTNVKPQTKKSSTIHSKYDTNIIKKSIGMHGGEIMLQGHNLTLVVFHGLNFKSRQWALFSLNEPQINFITNRGEEGDTNQELIFSLGDQSQTTHANVRPRTNMASISKVTRSTNEAPSHLTINEWFNYASSTISAIGLRDFPTFDEPEISVTKRQGRPRQYDQNAESIFILPALELRFQTRQLNDQVHCSFETEFYEHIMFSFNAEHFYFLHDLITSYIKEKERTLIAAAIDKTPQRSNTSTTDQQASPPSDDAGSTDTRRFHCPDAKWKLQPTIKLLTAYGNEVEPFGADYVLQKLGFRHARLTIPKWLQRGIMDPCEQSMTIVQLILIFLLPERFKEMCMK</sequence>
<feature type="compositionally biased region" description="Polar residues" evidence="1">
    <location>
        <begin position="2054"/>
        <end position="2066"/>
    </location>
</feature>
<dbReference type="Pfam" id="PF20413">
    <property type="entry name" value="BLTP1_N"/>
    <property type="match status" value="2"/>
</dbReference>
<dbReference type="InterPro" id="IPR056742">
    <property type="entry name" value="BLTP1_C"/>
</dbReference>
<feature type="region of interest" description="Disordered" evidence="1">
    <location>
        <begin position="1920"/>
        <end position="1951"/>
    </location>
</feature>
<feature type="compositionally biased region" description="Polar residues" evidence="1">
    <location>
        <begin position="3285"/>
        <end position="3294"/>
    </location>
</feature>
<feature type="region of interest" description="Disordered" evidence="1">
    <location>
        <begin position="3242"/>
        <end position="3318"/>
    </location>
</feature>
<feature type="compositionally biased region" description="Low complexity" evidence="1">
    <location>
        <begin position="1702"/>
        <end position="1723"/>
    </location>
</feature>
<feature type="domain" description="Bridge-like lipid transfer protein family member 1 C-terminal" evidence="3">
    <location>
        <begin position="3735"/>
        <end position="4280"/>
    </location>
</feature>
<feature type="compositionally biased region" description="Low complexity" evidence="1">
    <location>
        <begin position="3304"/>
        <end position="3318"/>
    </location>
</feature>
<dbReference type="PANTHER" id="PTHR31640:SF1">
    <property type="entry name" value="BRIDGE-LIKE LIPID TRANSFER PROTEIN FAMILY MEMBER 1"/>
    <property type="match status" value="1"/>
</dbReference>
<feature type="compositionally biased region" description="Low complexity" evidence="1">
    <location>
        <begin position="1297"/>
        <end position="1310"/>
    </location>
</feature>
<evidence type="ECO:0000313" key="4">
    <source>
        <dbReference type="EMBL" id="CAF1081641.1"/>
    </source>
</evidence>
<dbReference type="OrthoDB" id="10051416at2759"/>
<dbReference type="GO" id="GO:0048488">
    <property type="term" value="P:synaptic vesicle endocytosis"/>
    <property type="evidence" value="ECO:0007669"/>
    <property type="project" value="TreeGrafter"/>
</dbReference>
<evidence type="ECO:0000256" key="1">
    <source>
        <dbReference type="SAM" id="MobiDB-lite"/>
    </source>
</evidence>
<keyword evidence="2" id="KW-1133">Transmembrane helix</keyword>
<feature type="region of interest" description="Disordered" evidence="1">
    <location>
        <begin position="1968"/>
        <end position="2000"/>
    </location>
</feature>
<keyword evidence="2" id="KW-0472">Membrane</keyword>
<dbReference type="InterPro" id="IPR033616">
    <property type="entry name" value="BLTP1"/>
</dbReference>
<reference evidence="4" key="1">
    <citation type="submission" date="2021-02" db="EMBL/GenBank/DDBJ databases">
        <authorList>
            <person name="Nowell W R."/>
        </authorList>
    </citation>
    <scope>NUCLEOTIDE SEQUENCE</scope>
</reference>
<dbReference type="PANTHER" id="PTHR31640">
    <property type="entry name" value="TRANSMEMBRANE PROTEIN KIAA1109"/>
    <property type="match status" value="1"/>
</dbReference>
<feature type="compositionally biased region" description="Low complexity" evidence="1">
    <location>
        <begin position="3720"/>
        <end position="3732"/>
    </location>
</feature>
<feature type="region of interest" description="Disordered" evidence="1">
    <location>
        <begin position="2437"/>
        <end position="2457"/>
    </location>
</feature>
<feature type="compositionally biased region" description="Polar residues" evidence="1">
    <location>
        <begin position="1979"/>
        <end position="1997"/>
    </location>
</feature>
<feature type="compositionally biased region" description="Polar residues" evidence="1">
    <location>
        <begin position="4186"/>
        <end position="4207"/>
    </location>
</feature>
<feature type="region of interest" description="Disordered" evidence="1">
    <location>
        <begin position="3720"/>
        <end position="3740"/>
    </location>
</feature>
<dbReference type="GO" id="GO:0098793">
    <property type="term" value="C:presynapse"/>
    <property type="evidence" value="ECO:0007669"/>
    <property type="project" value="GOC"/>
</dbReference>
<evidence type="ECO:0000313" key="5">
    <source>
        <dbReference type="Proteomes" id="UP000663891"/>
    </source>
</evidence>
<accession>A0A814MN34</accession>